<proteinExistence type="predicted"/>
<dbReference type="PANTHER" id="PTHR37292:SF2">
    <property type="entry name" value="DUF262 DOMAIN-CONTAINING PROTEIN"/>
    <property type="match status" value="1"/>
</dbReference>
<dbReference type="InterPro" id="IPR004919">
    <property type="entry name" value="GmrSD_N"/>
</dbReference>
<comment type="caution">
    <text evidence="2">The sequence shown here is derived from an EMBL/GenBank/DDBJ whole genome shotgun (WGS) entry which is preliminary data.</text>
</comment>
<gene>
    <name evidence="2" type="ORF">IT779_27515</name>
</gene>
<evidence type="ECO:0000313" key="3">
    <source>
        <dbReference type="Proteomes" id="UP000655751"/>
    </source>
</evidence>
<dbReference type="Proteomes" id="UP000655751">
    <property type="component" value="Unassembled WGS sequence"/>
</dbReference>
<dbReference type="Pfam" id="PF03235">
    <property type="entry name" value="GmrSD_N"/>
    <property type="match status" value="1"/>
</dbReference>
<dbReference type="AlphaFoldDB" id="A0A931IEZ5"/>
<dbReference type="PANTHER" id="PTHR37292">
    <property type="entry name" value="VNG6097C"/>
    <property type="match status" value="1"/>
</dbReference>
<dbReference type="RefSeq" id="WP_196152334.1">
    <property type="nucleotide sequence ID" value="NZ_JADMLG010000013.1"/>
</dbReference>
<organism evidence="2 3">
    <name type="scientific">Nocardia bovistercoris</name>
    <dbReference type="NCBI Taxonomy" id="2785916"/>
    <lineage>
        <taxon>Bacteria</taxon>
        <taxon>Bacillati</taxon>
        <taxon>Actinomycetota</taxon>
        <taxon>Actinomycetes</taxon>
        <taxon>Mycobacteriales</taxon>
        <taxon>Nocardiaceae</taxon>
        <taxon>Nocardia</taxon>
    </lineage>
</organism>
<dbReference type="EMBL" id="JADMLG010000013">
    <property type="protein sequence ID" value="MBH0780026.1"/>
    <property type="molecule type" value="Genomic_DNA"/>
</dbReference>
<evidence type="ECO:0000313" key="2">
    <source>
        <dbReference type="EMBL" id="MBH0780026.1"/>
    </source>
</evidence>
<sequence length="599" mass="67779">MALDSPKLQDVLEQIGSGFMQLPDFQREWKWDDQRIRELIATVTLDYPLGVVMTLETGAASRFRARPLTGVSTESPVDPGMLLLDGQQRLTSLFQALYMDQPVRTVDGRGNDLLRWYYLDIAKSVYSPSDRDEAIVSVPADRVLRRDNGRRAGLDLSDIESECRTGHFPLNIIFDVRRVHVWQREFVRVDDDNWELWSRFEQDIVQRVRSFLIPMIKLGAGTTPDAVCSVFERVNTGGVPLNVFELLTATYAGDRGYEQRNGDYYRLPDVWQDVKKGLATSHPVLGRIENGVDDGLSSSDFLQAVTLVRNWERRVDRPTAAISCKRRDLLELPLADFHRLAPRLSEAFEWVGEFLTDQCIVRVNDLPYRTQLIPLAAVRAILGDRVDDPGMRERITRWYWCGVLGEMYSGATESRFARDVEQLIAWTDPDAAEPDTVAESVFVADRLNSLTTRNSAAYKGIYALLVKQGAVDWFYSDDPLDPGAMLQHAVDIRQIFPKAWLQRQGGATTRANSIVNKSPLSYRAGRAMIGSPATYLDALATDSDATDEWLDAAVTTHLIDPAILRNADFDTFYADRSRRLLDLVDRTMGKPAIHRDSPR</sequence>
<keyword evidence="3" id="KW-1185">Reference proteome</keyword>
<name>A0A931IEZ5_9NOCA</name>
<protein>
    <submittedName>
        <fullName evidence="2">DUF262 domain-containing protein</fullName>
    </submittedName>
</protein>
<reference evidence="2" key="1">
    <citation type="submission" date="2020-11" db="EMBL/GenBank/DDBJ databases">
        <title>Nocardia NEAU-351.nov., a novel actinomycete isolated from the cow dung.</title>
        <authorList>
            <person name="Zhang X."/>
        </authorList>
    </citation>
    <scope>NUCLEOTIDE SEQUENCE</scope>
    <source>
        <strain evidence="2">NEAU-351</strain>
    </source>
</reference>
<feature type="domain" description="GmrSD restriction endonucleases N-terminal" evidence="1">
    <location>
        <begin position="9"/>
        <end position="251"/>
    </location>
</feature>
<accession>A0A931IEZ5</accession>
<evidence type="ECO:0000259" key="1">
    <source>
        <dbReference type="Pfam" id="PF03235"/>
    </source>
</evidence>